<evidence type="ECO:0000256" key="6">
    <source>
        <dbReference type="ARBA" id="ARBA00023136"/>
    </source>
</evidence>
<reference evidence="10 12" key="1">
    <citation type="submission" date="2017-10" db="EMBL/GenBank/DDBJ databases">
        <title>Genomics of the genus Arcobacter.</title>
        <authorList>
            <person name="Perez-Cataluna A."/>
            <person name="Figueras M.J."/>
        </authorList>
    </citation>
    <scope>NUCLEOTIDE SEQUENCE [LARGE SCALE GENOMIC DNA]</scope>
    <source>
        <strain evidence="10 12">LMG 25534</strain>
    </source>
</reference>
<keyword evidence="5 8" id="KW-1133">Transmembrane helix</keyword>
<dbReference type="AlphaFoldDB" id="A0AAD0VM75"/>
<evidence type="ECO:0000313" key="11">
    <source>
        <dbReference type="Proteomes" id="UP000254504"/>
    </source>
</evidence>
<dbReference type="InterPro" id="IPR047695">
    <property type="entry name" value="T4SS_VirB10/PtlG"/>
</dbReference>
<reference evidence="9 11" key="2">
    <citation type="submission" date="2018-07" db="EMBL/GenBank/DDBJ databases">
        <title>Complete genome of the Arcobacter trophiarum type strain LMG 25534.</title>
        <authorList>
            <person name="Miller W.G."/>
            <person name="Yee E."/>
        </authorList>
    </citation>
    <scope>NUCLEOTIDE SEQUENCE [LARGE SCALE GENOMIC DNA]</scope>
    <source>
        <strain evidence="9 11">LMG 25534</strain>
    </source>
</reference>
<evidence type="ECO:0000256" key="8">
    <source>
        <dbReference type="SAM" id="Phobius"/>
    </source>
</evidence>
<accession>A0AAD0VM75</accession>
<proteinExistence type="inferred from homology"/>
<keyword evidence="4 8" id="KW-0812">Transmembrane</keyword>
<dbReference type="InterPro" id="IPR042217">
    <property type="entry name" value="T4SS_VirB10/TrbI"/>
</dbReference>
<evidence type="ECO:0000256" key="1">
    <source>
        <dbReference type="ARBA" id="ARBA00004162"/>
    </source>
</evidence>
<dbReference type="KEGG" id="atp:ATR_0731"/>
<sequence length="412" mass="45491">MQNNQENNHNEENQYQQENQVNHNFQNPNFGNNSSNTDLVGNKNSTVKKIQFYVGMIIGAIIILLIIVTLLKNVLGGKEEKDVKEVEATNVKSFKKVDLPKEEPQQNPFATNQEQQNPFQAEEEDIFSAVSKVTPPKPQIIKGTSGTMVNNQNGGGKTGTNSKSTVYDSQIDDLEKQKAHFLQMEQNFNKQQGSGGADFSGDTYSPMVAKLNEFNPDLLLPKGSYIGCSLDTRFVSAIAGSTSCTISQNVYSSNGNVLLIEKGSKLFGTYKGDQANDGTSRYFVVWQEVRTPQHLRIPLNSGASDELGGAGLEGEIDHKWLMRFGSSIMLSAVDDLFNVLASELTSNKSNNNSGTQIDYTENSRDNASNIASIALEKFINIKPTVYKQHGDLVGVYVNRDVDFSQVYKLTKK</sequence>
<dbReference type="GO" id="GO:0005886">
    <property type="term" value="C:plasma membrane"/>
    <property type="evidence" value="ECO:0007669"/>
    <property type="project" value="UniProtKB-SubCell"/>
</dbReference>
<evidence type="ECO:0000256" key="2">
    <source>
        <dbReference type="ARBA" id="ARBA00010265"/>
    </source>
</evidence>
<keyword evidence="12" id="KW-1185">Reference proteome</keyword>
<gene>
    <name evidence="9" type="ORF">ATR_0731</name>
    <name evidence="10" type="ORF">CRU87_06675</name>
</gene>
<dbReference type="NCBIfam" id="NF038091">
    <property type="entry name" value="T4SS_VirB10"/>
    <property type="match status" value="1"/>
</dbReference>
<dbReference type="Gene3D" id="2.40.128.260">
    <property type="entry name" value="Type IV secretion system, VirB10/TraB/TrbI"/>
    <property type="match status" value="2"/>
</dbReference>
<dbReference type="CDD" id="cd16429">
    <property type="entry name" value="VirB10"/>
    <property type="match status" value="1"/>
</dbReference>
<evidence type="ECO:0000256" key="5">
    <source>
        <dbReference type="ARBA" id="ARBA00022989"/>
    </source>
</evidence>
<dbReference type="EMBL" id="CP031367">
    <property type="protein sequence ID" value="AXK48600.1"/>
    <property type="molecule type" value="Genomic_DNA"/>
</dbReference>
<evidence type="ECO:0000313" key="12">
    <source>
        <dbReference type="Proteomes" id="UP000289132"/>
    </source>
</evidence>
<dbReference type="Pfam" id="PF03743">
    <property type="entry name" value="TrbI"/>
    <property type="match status" value="1"/>
</dbReference>
<dbReference type="InterPro" id="IPR005498">
    <property type="entry name" value="T4SS_VirB10/TraB/TrbI"/>
</dbReference>
<evidence type="ECO:0000256" key="7">
    <source>
        <dbReference type="SAM" id="MobiDB-lite"/>
    </source>
</evidence>
<evidence type="ECO:0000256" key="4">
    <source>
        <dbReference type="ARBA" id="ARBA00022692"/>
    </source>
</evidence>
<keyword evidence="3" id="KW-1003">Cell membrane</keyword>
<dbReference type="RefSeq" id="WP_115428127.1">
    <property type="nucleotide sequence ID" value="NZ_CP031367.1"/>
</dbReference>
<dbReference type="Proteomes" id="UP000254504">
    <property type="component" value="Chromosome"/>
</dbReference>
<evidence type="ECO:0000256" key="3">
    <source>
        <dbReference type="ARBA" id="ARBA00022475"/>
    </source>
</evidence>
<dbReference type="Proteomes" id="UP000289132">
    <property type="component" value="Unassembled WGS sequence"/>
</dbReference>
<comment type="similarity">
    <text evidence="2">Belongs to the TrbI/VirB10 family.</text>
</comment>
<feature type="region of interest" description="Disordered" evidence="7">
    <location>
        <begin position="139"/>
        <end position="165"/>
    </location>
</feature>
<evidence type="ECO:0000313" key="10">
    <source>
        <dbReference type="EMBL" id="RXJ91069.1"/>
    </source>
</evidence>
<dbReference type="EMBL" id="PDKD01000010">
    <property type="protein sequence ID" value="RXJ91069.1"/>
    <property type="molecule type" value="Genomic_DNA"/>
</dbReference>
<keyword evidence="6 8" id="KW-0472">Membrane</keyword>
<evidence type="ECO:0000313" key="9">
    <source>
        <dbReference type="EMBL" id="AXK48600.1"/>
    </source>
</evidence>
<protein>
    <submittedName>
        <fullName evidence="9">P-type type IV conjugative transfer system translocation pore protein TrbI/VirB10</fullName>
    </submittedName>
    <submittedName>
        <fullName evidence="10">Type IV secretion system protein VirB10</fullName>
    </submittedName>
</protein>
<name>A0AAD0VM75_9BACT</name>
<comment type="subcellular location">
    <subcellularLocation>
        <location evidence="1">Cell membrane</location>
        <topology evidence="1">Single-pass membrane protein</topology>
    </subcellularLocation>
</comment>
<feature type="transmembrane region" description="Helical" evidence="8">
    <location>
        <begin position="50"/>
        <end position="71"/>
    </location>
</feature>
<organism evidence="9 11">
    <name type="scientific">Aliarcobacter trophiarum LMG 25534</name>
    <dbReference type="NCBI Taxonomy" id="1032241"/>
    <lineage>
        <taxon>Bacteria</taxon>
        <taxon>Pseudomonadati</taxon>
        <taxon>Campylobacterota</taxon>
        <taxon>Epsilonproteobacteria</taxon>
        <taxon>Campylobacterales</taxon>
        <taxon>Arcobacteraceae</taxon>
        <taxon>Aliarcobacter</taxon>
    </lineage>
</organism>